<dbReference type="GO" id="GO:0044183">
    <property type="term" value="F:protein folding chaperone"/>
    <property type="evidence" value="ECO:0007669"/>
    <property type="project" value="TreeGrafter"/>
</dbReference>
<dbReference type="Pfam" id="PF05697">
    <property type="entry name" value="Trigger_N"/>
    <property type="match status" value="1"/>
</dbReference>
<keyword evidence="3" id="KW-1185">Reference proteome</keyword>
<accession>A0A150WXP1</accession>
<organism evidence="2 3">
    <name type="scientific">Roseivirga spongicola</name>
    <dbReference type="NCBI Taxonomy" id="333140"/>
    <lineage>
        <taxon>Bacteria</taxon>
        <taxon>Pseudomonadati</taxon>
        <taxon>Bacteroidota</taxon>
        <taxon>Cytophagia</taxon>
        <taxon>Cytophagales</taxon>
        <taxon>Roseivirgaceae</taxon>
        <taxon>Roseivirga</taxon>
    </lineage>
</organism>
<evidence type="ECO:0000313" key="3">
    <source>
        <dbReference type="Proteomes" id="UP000075606"/>
    </source>
</evidence>
<dbReference type="InterPro" id="IPR036611">
    <property type="entry name" value="Trigger_fac_ribosome-bd_sf"/>
</dbReference>
<dbReference type="SUPFAM" id="SSF102735">
    <property type="entry name" value="Trigger factor ribosome-binding domain"/>
    <property type="match status" value="1"/>
</dbReference>
<dbReference type="GO" id="GO:0003755">
    <property type="term" value="F:peptidyl-prolyl cis-trans isomerase activity"/>
    <property type="evidence" value="ECO:0007669"/>
    <property type="project" value="TreeGrafter"/>
</dbReference>
<dbReference type="GO" id="GO:0051083">
    <property type="term" value="P:'de novo' cotranslational protein folding"/>
    <property type="evidence" value="ECO:0007669"/>
    <property type="project" value="TreeGrafter"/>
</dbReference>
<dbReference type="STRING" id="333140.AWW68_18750"/>
<dbReference type="PANTHER" id="PTHR30560">
    <property type="entry name" value="TRIGGER FACTOR CHAPERONE AND PEPTIDYL-PROLYL CIS/TRANS ISOMERASE"/>
    <property type="match status" value="1"/>
</dbReference>
<dbReference type="EMBL" id="LRPC01000033">
    <property type="protein sequence ID" value="KYG71255.1"/>
    <property type="molecule type" value="Genomic_DNA"/>
</dbReference>
<feature type="domain" description="Trigger factor ribosome-binding bacterial" evidence="1">
    <location>
        <begin position="1"/>
        <end position="148"/>
    </location>
</feature>
<dbReference type="Gene3D" id="3.30.70.1050">
    <property type="entry name" value="Trigger factor ribosome-binding domain"/>
    <property type="match status" value="1"/>
</dbReference>
<gene>
    <name evidence="2" type="ORF">AWW68_18750</name>
</gene>
<dbReference type="Gene3D" id="1.10.3120.10">
    <property type="entry name" value="Trigger factor, C-terminal domain"/>
    <property type="match status" value="1"/>
</dbReference>
<dbReference type="Proteomes" id="UP000075606">
    <property type="component" value="Unassembled WGS sequence"/>
</dbReference>
<evidence type="ECO:0000259" key="1">
    <source>
        <dbReference type="Pfam" id="PF05697"/>
    </source>
</evidence>
<dbReference type="GO" id="GO:0043022">
    <property type="term" value="F:ribosome binding"/>
    <property type="evidence" value="ECO:0007669"/>
    <property type="project" value="TreeGrafter"/>
</dbReference>
<dbReference type="InterPro" id="IPR005215">
    <property type="entry name" value="Trig_fac"/>
</dbReference>
<dbReference type="GO" id="GO:0015031">
    <property type="term" value="P:protein transport"/>
    <property type="evidence" value="ECO:0007669"/>
    <property type="project" value="InterPro"/>
</dbReference>
<dbReference type="AlphaFoldDB" id="A0A150WXP1"/>
<dbReference type="PIRSF" id="PIRSF003095">
    <property type="entry name" value="Trigger_factor"/>
    <property type="match status" value="1"/>
</dbReference>
<dbReference type="PANTHER" id="PTHR30560:SF3">
    <property type="entry name" value="TRIGGER FACTOR-LIKE PROTEIN TIG, CHLOROPLASTIC"/>
    <property type="match status" value="1"/>
</dbReference>
<name>A0A150WXP1_9BACT</name>
<proteinExistence type="predicted"/>
<dbReference type="GO" id="GO:0043335">
    <property type="term" value="P:protein unfolding"/>
    <property type="evidence" value="ECO:0007669"/>
    <property type="project" value="TreeGrafter"/>
</dbReference>
<dbReference type="NCBIfam" id="TIGR00115">
    <property type="entry name" value="tig"/>
    <property type="match status" value="1"/>
</dbReference>
<comment type="caution">
    <text evidence="2">The sequence shown here is derived from an EMBL/GenBank/DDBJ whole genome shotgun (WGS) entry which is preliminary data.</text>
</comment>
<dbReference type="InterPro" id="IPR008881">
    <property type="entry name" value="Trigger_fac_ribosome-bd_bac"/>
</dbReference>
<sequence>MDITLDKQDSNVASIKVKLNEADYQSKVDEKIKDYSKKAQIKGFRPGKVPQSLVKKMYGKSILVEEINHMVSHAIQDYIRDNELKILGEPIPNQQQIETIDWDNQSDFEFEYTIGLVDDFTVSLDKKVKVTQYDIEVNDKVIDETVDNVRTQFGKMTNPEVSEEGDMLFGTLTQEGSDIVHDTTIDPVDFTKTNTKKFVGKKKGDVISVDLSKLYKEKAQQAAQIGKTEDELEGIDLKFNFEVKNVNRRELAEVNQELFDKTFGPDTVSSEEEFRAKISDTISENYSRETNAWLNKTIQDELIKNTPISLPDDFLKNWLKLSGEGKVTDADIEKEYDIYADQLRWNLISNEISKENEIKPEHEDIKEATRQMIEAQFMGSGLGQMADQMDSFVEHYLQGENGQNYMKMAEQVQQEKVLDLVKDKIEIKSKKVSLDKFKEIVNQ</sequence>
<evidence type="ECO:0000313" key="2">
    <source>
        <dbReference type="EMBL" id="KYG71255.1"/>
    </source>
</evidence>
<dbReference type="InterPro" id="IPR037041">
    <property type="entry name" value="Trigger_fac_C_sf"/>
</dbReference>
<dbReference type="SUPFAM" id="SSF109998">
    <property type="entry name" value="Triger factor/SurA peptide-binding domain-like"/>
    <property type="match status" value="1"/>
</dbReference>
<protein>
    <submittedName>
        <fullName evidence="2">Trigger factor</fullName>
    </submittedName>
</protein>
<reference evidence="2 3" key="1">
    <citation type="submission" date="2016-01" db="EMBL/GenBank/DDBJ databases">
        <title>Genome sequencing of Roseivirga spongicola UST030701-084.</title>
        <authorList>
            <person name="Selvaratnam C."/>
            <person name="Thevarajoo S."/>
            <person name="Goh K.M."/>
            <person name="Ee R."/>
            <person name="Chan K.-G."/>
            <person name="Chong C.S."/>
        </authorList>
    </citation>
    <scope>NUCLEOTIDE SEQUENCE [LARGE SCALE GENOMIC DNA]</scope>
    <source>
        <strain evidence="2 3">UST030701-084</strain>
    </source>
</reference>
<dbReference type="InterPro" id="IPR027304">
    <property type="entry name" value="Trigger_fact/SurA_dom_sf"/>
</dbReference>
<dbReference type="OrthoDB" id="9767721at2"/>